<dbReference type="Pfam" id="PF06881">
    <property type="entry name" value="Elongin_A"/>
    <property type="match status" value="1"/>
</dbReference>
<keyword evidence="2 3" id="KW-0539">Nucleus</keyword>
<sequence length="689" mass="77331">MAVVDVIRHYQRSIEKWPENKERMLHCLGKLFHLPITVQHLQDTGIGRTVNALRKYDGDTGEAAKALVSKWKALVAAEDSGEGEVAPYPEQNNISPKEERHAHRHNEHHRSNRENISHQHHSDSKKHKEEEKLVKVKRMRIQGQSKKRRCEGENRKVTEKRRRKDEIDSESSGCENSFQAVEQEDSDSGHDSEARSSSQVSQNVGDNSSDDGAQSLCVQSHSSKRHDSNRKHEKHKVTNTSSKEKGDSSRKRDGISSSREGRNKTESKGVDESKERKTVKQKTDIRVGNKEHHHNDSSKKHKSKTGSRANNIPNVCESPSKLVNLDKTSARIKKEKLSVNDEEDGSIDCSTGASFAEALGMVDPMVKRKPHATVSSPGKSANAGIVRNAAKPCAESSSSQKKEKAGPSLFSSEFNLLSANVKLEPLEMDVDLNTTLPAINPNYKPLPHYNLLDSPPHRKTKHLTEEEALSQVMSTKNQRTKVYSGVKSGKSWANVPSLYDICVRVLQENIDALEYTGGVPYDLMKPVLQHATPEQLFMLEHHNPYLIEDTGDLWQFHCQREFRTKQRQDMETAREMYMRCLEEREAKLKALTTNIQQSIAKSTPVRQTKLAYVDSVAKPPRNVARQQAKYGTARVAKPIAAQAKAARVAGTGVTPVPAPTRHIQTATKAKPRMAPLMQKTMKLVKSFKR</sequence>
<dbReference type="PANTHER" id="PTHR15141">
    <property type="entry name" value="TRANSCRIPTION ELONGATION FACTOR B POLYPEPTIDE 3"/>
    <property type="match status" value="1"/>
</dbReference>
<dbReference type="PROSITE" id="PS51319">
    <property type="entry name" value="TFIIS_N"/>
    <property type="match status" value="1"/>
</dbReference>
<dbReference type="InterPro" id="IPR010684">
    <property type="entry name" value="RNA_pol_II_trans_fac_SIII_A"/>
</dbReference>
<dbReference type="FunCoup" id="A0A2J7RLS8">
    <property type="interactions" value="1801"/>
</dbReference>
<feature type="compositionally biased region" description="Polar residues" evidence="4">
    <location>
        <begin position="195"/>
        <end position="221"/>
    </location>
</feature>
<feature type="compositionally biased region" description="Basic and acidic residues" evidence="4">
    <location>
        <begin position="242"/>
        <end position="298"/>
    </location>
</feature>
<feature type="region of interest" description="Disordered" evidence="4">
    <location>
        <begin position="79"/>
        <end position="320"/>
    </location>
</feature>
<dbReference type="EMBL" id="NEVH01002683">
    <property type="protein sequence ID" value="PNF41785.1"/>
    <property type="molecule type" value="Genomic_DNA"/>
</dbReference>
<dbReference type="Gene3D" id="1.20.930.10">
    <property type="entry name" value="Conserved domain common to transcription factors TFIIS, elongin A, CRSP70"/>
    <property type="match status" value="1"/>
</dbReference>
<feature type="compositionally biased region" description="Basic residues" evidence="4">
    <location>
        <begin position="135"/>
        <end position="149"/>
    </location>
</feature>
<feature type="compositionally biased region" description="Polar residues" evidence="4">
    <location>
        <begin position="170"/>
        <end position="180"/>
    </location>
</feature>
<dbReference type="Gene3D" id="6.10.250.3180">
    <property type="match status" value="1"/>
</dbReference>
<dbReference type="Proteomes" id="UP000235965">
    <property type="component" value="Unassembled WGS sequence"/>
</dbReference>
<proteinExistence type="predicted"/>
<dbReference type="InterPro" id="IPR003617">
    <property type="entry name" value="TFIIS/CRSP70_N_sub"/>
</dbReference>
<organism evidence="6 7">
    <name type="scientific">Cryptotermes secundus</name>
    <dbReference type="NCBI Taxonomy" id="105785"/>
    <lineage>
        <taxon>Eukaryota</taxon>
        <taxon>Metazoa</taxon>
        <taxon>Ecdysozoa</taxon>
        <taxon>Arthropoda</taxon>
        <taxon>Hexapoda</taxon>
        <taxon>Insecta</taxon>
        <taxon>Pterygota</taxon>
        <taxon>Neoptera</taxon>
        <taxon>Polyneoptera</taxon>
        <taxon>Dictyoptera</taxon>
        <taxon>Blattodea</taxon>
        <taxon>Blattoidea</taxon>
        <taxon>Termitoidae</taxon>
        <taxon>Kalotermitidae</taxon>
        <taxon>Cryptotermitinae</taxon>
        <taxon>Cryptotermes</taxon>
    </lineage>
</organism>
<evidence type="ECO:0000256" key="3">
    <source>
        <dbReference type="PROSITE-ProRule" id="PRU00649"/>
    </source>
</evidence>
<dbReference type="SMART" id="SM00509">
    <property type="entry name" value="TFS2N"/>
    <property type="match status" value="1"/>
</dbReference>
<evidence type="ECO:0000256" key="1">
    <source>
        <dbReference type="ARBA" id="ARBA00004123"/>
    </source>
</evidence>
<keyword evidence="7" id="KW-1185">Reference proteome</keyword>
<evidence type="ECO:0000256" key="2">
    <source>
        <dbReference type="ARBA" id="ARBA00023242"/>
    </source>
</evidence>
<dbReference type="OrthoDB" id="21513at2759"/>
<accession>A0A2J7RLS8</accession>
<dbReference type="InterPro" id="IPR051870">
    <property type="entry name" value="Elongin-A_domain"/>
</dbReference>
<dbReference type="Pfam" id="PF08711">
    <property type="entry name" value="Med26"/>
    <property type="match status" value="1"/>
</dbReference>
<dbReference type="InterPro" id="IPR035441">
    <property type="entry name" value="TFIIS/LEDGF_dom_sf"/>
</dbReference>
<gene>
    <name evidence="6" type="ORF">B7P43_G02617</name>
</gene>
<feature type="domain" description="TFIIS N-terminal" evidence="5">
    <location>
        <begin position="5"/>
        <end position="78"/>
    </location>
</feature>
<dbReference type="GO" id="GO:0006368">
    <property type="term" value="P:transcription elongation by RNA polymerase II"/>
    <property type="evidence" value="ECO:0007669"/>
    <property type="project" value="InterPro"/>
</dbReference>
<dbReference type="InterPro" id="IPR017923">
    <property type="entry name" value="TFIIS_N"/>
</dbReference>
<dbReference type="GO" id="GO:0070449">
    <property type="term" value="C:elongin complex"/>
    <property type="evidence" value="ECO:0007669"/>
    <property type="project" value="InterPro"/>
</dbReference>
<feature type="compositionally biased region" description="Basic and acidic residues" evidence="4">
    <location>
        <begin position="112"/>
        <end position="134"/>
    </location>
</feature>
<dbReference type="SUPFAM" id="SSF47676">
    <property type="entry name" value="Conserved domain common to transcription factors TFIIS, elongin A, CRSP70"/>
    <property type="match status" value="1"/>
</dbReference>
<evidence type="ECO:0000259" key="5">
    <source>
        <dbReference type="PROSITE" id="PS51319"/>
    </source>
</evidence>
<comment type="caution">
    <text evidence="6">The sequence shown here is derived from an EMBL/GenBank/DDBJ whole genome shotgun (WGS) entry which is preliminary data.</text>
</comment>
<reference evidence="6 7" key="1">
    <citation type="submission" date="2017-12" db="EMBL/GenBank/DDBJ databases">
        <title>Hemimetabolous genomes reveal molecular basis of termite eusociality.</title>
        <authorList>
            <person name="Harrison M.C."/>
            <person name="Jongepier E."/>
            <person name="Robertson H.M."/>
            <person name="Arning N."/>
            <person name="Bitard-Feildel T."/>
            <person name="Chao H."/>
            <person name="Childers C.P."/>
            <person name="Dinh H."/>
            <person name="Doddapaneni H."/>
            <person name="Dugan S."/>
            <person name="Gowin J."/>
            <person name="Greiner C."/>
            <person name="Han Y."/>
            <person name="Hu H."/>
            <person name="Hughes D.S.T."/>
            <person name="Huylmans A.-K."/>
            <person name="Kemena C."/>
            <person name="Kremer L.P.M."/>
            <person name="Lee S.L."/>
            <person name="Lopez-Ezquerra A."/>
            <person name="Mallet L."/>
            <person name="Monroy-Kuhn J.M."/>
            <person name="Moser A."/>
            <person name="Murali S.C."/>
            <person name="Muzny D.M."/>
            <person name="Otani S."/>
            <person name="Piulachs M.-D."/>
            <person name="Poelchau M."/>
            <person name="Qu J."/>
            <person name="Schaub F."/>
            <person name="Wada-Katsumata A."/>
            <person name="Worley K.C."/>
            <person name="Xie Q."/>
            <person name="Ylla G."/>
            <person name="Poulsen M."/>
            <person name="Gibbs R.A."/>
            <person name="Schal C."/>
            <person name="Richards S."/>
            <person name="Belles X."/>
            <person name="Korb J."/>
            <person name="Bornberg-Bauer E."/>
        </authorList>
    </citation>
    <scope>NUCLEOTIDE SEQUENCE [LARGE SCALE GENOMIC DNA]</scope>
    <source>
        <tissue evidence="6">Whole body</tissue>
    </source>
</reference>
<name>A0A2J7RLS8_9NEOP</name>
<evidence type="ECO:0000313" key="6">
    <source>
        <dbReference type="EMBL" id="PNF41785.1"/>
    </source>
</evidence>
<comment type="subcellular location">
    <subcellularLocation>
        <location evidence="1 3">Nucleus</location>
    </subcellularLocation>
</comment>
<protein>
    <recommendedName>
        <fullName evidence="5">TFIIS N-terminal domain-containing protein</fullName>
    </recommendedName>
</protein>
<dbReference type="PANTHER" id="PTHR15141:SF76">
    <property type="entry name" value="TRANSCRIPTION ELONGATION FACTOR B POLYPEPTIDE 3"/>
    <property type="match status" value="1"/>
</dbReference>
<evidence type="ECO:0000313" key="7">
    <source>
        <dbReference type="Proteomes" id="UP000235965"/>
    </source>
</evidence>
<feature type="compositionally biased region" description="Basic residues" evidence="4">
    <location>
        <begin position="102"/>
        <end position="111"/>
    </location>
</feature>
<feature type="compositionally biased region" description="Basic residues" evidence="4">
    <location>
        <begin position="222"/>
        <end position="237"/>
    </location>
</feature>
<dbReference type="AlphaFoldDB" id="A0A2J7RLS8"/>
<dbReference type="InParanoid" id="A0A2J7RLS8"/>
<evidence type="ECO:0000256" key="4">
    <source>
        <dbReference type="SAM" id="MobiDB-lite"/>
    </source>
</evidence>
<dbReference type="STRING" id="105785.A0A2J7RLS8"/>